<feature type="compositionally biased region" description="Basic and acidic residues" evidence="1">
    <location>
        <begin position="231"/>
        <end position="245"/>
    </location>
</feature>
<gene>
    <name evidence="3" type="ORF">J4G33_02270</name>
</gene>
<evidence type="ECO:0000313" key="4">
    <source>
        <dbReference type="Proteomes" id="UP000664209"/>
    </source>
</evidence>
<organism evidence="3 4">
    <name type="scientific">Actinotalea soli</name>
    <dbReference type="NCBI Taxonomy" id="2819234"/>
    <lineage>
        <taxon>Bacteria</taxon>
        <taxon>Bacillati</taxon>
        <taxon>Actinomycetota</taxon>
        <taxon>Actinomycetes</taxon>
        <taxon>Micrococcales</taxon>
        <taxon>Cellulomonadaceae</taxon>
        <taxon>Actinotalea</taxon>
    </lineage>
</organism>
<dbReference type="Proteomes" id="UP000664209">
    <property type="component" value="Unassembled WGS sequence"/>
</dbReference>
<proteinExistence type="predicted"/>
<keyword evidence="2" id="KW-0472">Membrane</keyword>
<keyword evidence="2" id="KW-0812">Transmembrane</keyword>
<reference evidence="3" key="1">
    <citation type="submission" date="2021-03" db="EMBL/GenBank/DDBJ databases">
        <title>Actinotalea soli sp. nov., isolated from soil.</title>
        <authorList>
            <person name="Ping W."/>
            <person name="Zhang J."/>
        </authorList>
    </citation>
    <scope>NUCLEOTIDE SEQUENCE</scope>
    <source>
        <strain evidence="3">BY-33</strain>
    </source>
</reference>
<protein>
    <submittedName>
        <fullName evidence="3">DUF4191 domain-containing protein</fullName>
    </submittedName>
</protein>
<keyword evidence="4" id="KW-1185">Reference proteome</keyword>
<dbReference type="RefSeq" id="WP_208054250.1">
    <property type="nucleotide sequence ID" value="NZ_JAGEMK010000001.1"/>
</dbReference>
<evidence type="ECO:0000313" key="3">
    <source>
        <dbReference type="EMBL" id="MBO1750624.1"/>
    </source>
</evidence>
<sequence>MARQKSAASSPAPDQGGKPAKVKKTRWYHQIWQAYQMTRRADPAVTWWMLAVFVGVLAVALVIGLLVNMVIYLLVVGLPFAFLGALFLLARRAEAAAYSQIEGQPGASISALRTIRRGWDFPEEPTAVDPRTQDLVFRGIGRPGIVLVGEGPAHRIPKLLEAERRKVSRVLPNVPVILIQSGREEGQVPLRKLPRTVQKLKPSLTKQEVSEVTKRLKALGGARLPVPKGVDPYKARPDRKGMRGR</sequence>
<dbReference type="AlphaFoldDB" id="A0A939RT75"/>
<dbReference type="Pfam" id="PF13829">
    <property type="entry name" value="DUF4191"/>
    <property type="match status" value="1"/>
</dbReference>
<feature type="region of interest" description="Disordered" evidence="1">
    <location>
        <begin position="1"/>
        <end position="22"/>
    </location>
</feature>
<evidence type="ECO:0000256" key="2">
    <source>
        <dbReference type="SAM" id="Phobius"/>
    </source>
</evidence>
<feature type="region of interest" description="Disordered" evidence="1">
    <location>
        <begin position="223"/>
        <end position="245"/>
    </location>
</feature>
<dbReference type="EMBL" id="JAGEMK010000001">
    <property type="protein sequence ID" value="MBO1750624.1"/>
    <property type="molecule type" value="Genomic_DNA"/>
</dbReference>
<dbReference type="InterPro" id="IPR025445">
    <property type="entry name" value="DUF4191"/>
</dbReference>
<comment type="caution">
    <text evidence="3">The sequence shown here is derived from an EMBL/GenBank/DDBJ whole genome shotgun (WGS) entry which is preliminary data.</text>
</comment>
<feature type="transmembrane region" description="Helical" evidence="2">
    <location>
        <begin position="69"/>
        <end position="90"/>
    </location>
</feature>
<keyword evidence="2" id="KW-1133">Transmembrane helix</keyword>
<evidence type="ECO:0000256" key="1">
    <source>
        <dbReference type="SAM" id="MobiDB-lite"/>
    </source>
</evidence>
<name>A0A939RT75_9CELL</name>
<accession>A0A939RT75</accession>
<feature type="transmembrane region" description="Helical" evidence="2">
    <location>
        <begin position="45"/>
        <end position="63"/>
    </location>
</feature>